<comment type="similarity">
    <text evidence="2">Belongs to the peptidase M13 family.</text>
</comment>
<dbReference type="InterPro" id="IPR018497">
    <property type="entry name" value="Peptidase_M13_C"/>
</dbReference>
<name>A0A914RFA7_PAREQ</name>
<evidence type="ECO:0000259" key="8">
    <source>
        <dbReference type="Pfam" id="PF01431"/>
    </source>
</evidence>
<dbReference type="Gene3D" id="3.40.390.10">
    <property type="entry name" value="Collagenase (Catalytic Domain)"/>
    <property type="match status" value="2"/>
</dbReference>
<dbReference type="GO" id="GO:0004222">
    <property type="term" value="F:metalloendopeptidase activity"/>
    <property type="evidence" value="ECO:0007669"/>
    <property type="project" value="InterPro"/>
</dbReference>
<keyword evidence="3" id="KW-0645">Protease</keyword>
<feature type="domain" description="Peptidase M13 N-terminal" evidence="9">
    <location>
        <begin position="2"/>
        <end position="207"/>
    </location>
</feature>
<reference evidence="11" key="1">
    <citation type="submission" date="2022-11" db="UniProtKB">
        <authorList>
            <consortium name="WormBaseParasite"/>
        </authorList>
    </citation>
    <scope>IDENTIFICATION</scope>
</reference>
<dbReference type="PANTHER" id="PTHR11733:SF240">
    <property type="entry name" value="GH14155P-RELATED"/>
    <property type="match status" value="1"/>
</dbReference>
<evidence type="ECO:0000313" key="11">
    <source>
        <dbReference type="WBParaSite" id="PEQ_0000499001-mRNA-1"/>
    </source>
</evidence>
<evidence type="ECO:0000256" key="3">
    <source>
        <dbReference type="ARBA" id="ARBA00022670"/>
    </source>
</evidence>
<proteinExistence type="inferred from homology"/>
<keyword evidence="7" id="KW-0482">Metalloprotease</keyword>
<keyword evidence="10" id="KW-1185">Reference proteome</keyword>
<dbReference type="GO" id="GO:0016485">
    <property type="term" value="P:protein processing"/>
    <property type="evidence" value="ECO:0007669"/>
    <property type="project" value="TreeGrafter"/>
</dbReference>
<evidence type="ECO:0000256" key="4">
    <source>
        <dbReference type="ARBA" id="ARBA00022723"/>
    </source>
</evidence>
<evidence type="ECO:0000256" key="7">
    <source>
        <dbReference type="ARBA" id="ARBA00023049"/>
    </source>
</evidence>
<dbReference type="SUPFAM" id="SSF55486">
    <property type="entry name" value="Metalloproteases ('zincins'), catalytic domain"/>
    <property type="match status" value="1"/>
</dbReference>
<dbReference type="GO" id="GO:0046872">
    <property type="term" value="F:metal ion binding"/>
    <property type="evidence" value="ECO:0007669"/>
    <property type="project" value="UniProtKB-KW"/>
</dbReference>
<evidence type="ECO:0000256" key="6">
    <source>
        <dbReference type="ARBA" id="ARBA00022833"/>
    </source>
</evidence>
<evidence type="ECO:0000256" key="1">
    <source>
        <dbReference type="ARBA" id="ARBA00001947"/>
    </source>
</evidence>
<dbReference type="PRINTS" id="PR00786">
    <property type="entry name" value="NEPRILYSIN"/>
</dbReference>
<keyword evidence="4" id="KW-0479">Metal-binding</keyword>
<comment type="cofactor">
    <cofactor evidence="1">
        <name>Zn(2+)</name>
        <dbReference type="ChEBI" id="CHEBI:29105"/>
    </cofactor>
</comment>
<dbReference type="Gene3D" id="1.10.1380.10">
    <property type="entry name" value="Neutral endopeptidase , domain2"/>
    <property type="match status" value="1"/>
</dbReference>
<dbReference type="PANTHER" id="PTHR11733">
    <property type="entry name" value="ZINC METALLOPROTEASE FAMILY M13 NEPRILYSIN-RELATED"/>
    <property type="match status" value="1"/>
</dbReference>
<dbReference type="Proteomes" id="UP000887564">
    <property type="component" value="Unplaced"/>
</dbReference>
<dbReference type="InterPro" id="IPR008753">
    <property type="entry name" value="Peptidase_M13_N"/>
</dbReference>
<evidence type="ECO:0000256" key="2">
    <source>
        <dbReference type="ARBA" id="ARBA00007357"/>
    </source>
</evidence>
<evidence type="ECO:0000313" key="10">
    <source>
        <dbReference type="Proteomes" id="UP000887564"/>
    </source>
</evidence>
<evidence type="ECO:0000259" key="9">
    <source>
        <dbReference type="Pfam" id="PF05649"/>
    </source>
</evidence>
<dbReference type="InterPro" id="IPR000718">
    <property type="entry name" value="Peptidase_M13"/>
</dbReference>
<dbReference type="Pfam" id="PF05649">
    <property type="entry name" value="Peptidase_M13_N"/>
    <property type="match status" value="1"/>
</dbReference>
<keyword evidence="5" id="KW-0378">Hydrolase</keyword>
<organism evidence="10 11">
    <name type="scientific">Parascaris equorum</name>
    <name type="common">Equine roundworm</name>
    <dbReference type="NCBI Taxonomy" id="6256"/>
    <lineage>
        <taxon>Eukaryota</taxon>
        <taxon>Metazoa</taxon>
        <taxon>Ecdysozoa</taxon>
        <taxon>Nematoda</taxon>
        <taxon>Chromadorea</taxon>
        <taxon>Rhabditida</taxon>
        <taxon>Spirurina</taxon>
        <taxon>Ascaridomorpha</taxon>
        <taxon>Ascaridoidea</taxon>
        <taxon>Ascarididae</taxon>
        <taxon>Parascaris</taxon>
    </lineage>
</organism>
<dbReference type="InterPro" id="IPR024079">
    <property type="entry name" value="MetalloPept_cat_dom_sf"/>
</dbReference>
<accession>A0A914RFA7</accession>
<protein>
    <submittedName>
        <fullName evidence="11">Peptidase M13 C-terminal domain-containing protein</fullName>
    </submittedName>
</protein>
<dbReference type="InterPro" id="IPR042089">
    <property type="entry name" value="Peptidase_M13_dom_2"/>
</dbReference>
<feature type="domain" description="Peptidase M13 C-terminal" evidence="8">
    <location>
        <begin position="227"/>
        <end position="295"/>
    </location>
</feature>
<dbReference type="Pfam" id="PF01431">
    <property type="entry name" value="Peptidase_M13"/>
    <property type="match status" value="1"/>
</dbReference>
<sequence>MIALELYIAYNLTTDDTTRRKFARSYNRYSTLKASQEFPFLDWSIYLRQLSTYAPSDVQAKMKRNDFEFLIEEPTMLAKLDSYLSSGRYSARTIQKSPMEFDVSARRREPWSIIRPLPEWRALTSYDNQCASFTIGDLPYANARVFLDTMYPMRNDRIVFRQKFADFMESVLISFRSMVDHLSWMSIKSKEGAYSKIDDLTKNIAYPDFITDDKLLTQYYAALDIEPEVNSITFPLGILQQPFYDPNWPSSMNYGAMGVVVGHELTHGFDDQGIQWDGTGVLYEWMDSSSFASFEVGSHFF</sequence>
<evidence type="ECO:0000256" key="5">
    <source>
        <dbReference type="ARBA" id="ARBA00022801"/>
    </source>
</evidence>
<dbReference type="PROSITE" id="PS51885">
    <property type="entry name" value="NEPRILYSIN"/>
    <property type="match status" value="1"/>
</dbReference>
<dbReference type="GO" id="GO:0005886">
    <property type="term" value="C:plasma membrane"/>
    <property type="evidence" value="ECO:0007669"/>
    <property type="project" value="TreeGrafter"/>
</dbReference>
<keyword evidence="6" id="KW-0862">Zinc</keyword>
<dbReference type="WBParaSite" id="PEQ_0000499001-mRNA-1">
    <property type="protein sequence ID" value="PEQ_0000499001-mRNA-1"/>
    <property type="gene ID" value="PEQ_0000499001"/>
</dbReference>
<dbReference type="AlphaFoldDB" id="A0A914RFA7"/>